<evidence type="ECO:0000313" key="5">
    <source>
        <dbReference type="Proteomes" id="UP001066327"/>
    </source>
</evidence>
<evidence type="ECO:0000313" key="6">
    <source>
        <dbReference type="Proteomes" id="UP001231166"/>
    </source>
</evidence>
<feature type="region of interest" description="Disordered" evidence="1">
    <location>
        <begin position="1"/>
        <end position="24"/>
    </location>
</feature>
<name>A0AAX3YSZ3_RHOOP</name>
<protein>
    <submittedName>
        <fullName evidence="4">LysR family transcriptional regulator</fullName>
    </submittedName>
</protein>
<dbReference type="EMBL" id="JAPWIS010000048">
    <property type="protein sequence ID" value="MCZ4590407.1"/>
    <property type="molecule type" value="Genomic_DNA"/>
</dbReference>
<proteinExistence type="predicted"/>
<geneLocation type="plasmid" evidence="4 6">
    <name>pRho-VOC14-L</name>
</geneLocation>
<reference evidence="4" key="2">
    <citation type="submission" date="2023-07" db="EMBL/GenBank/DDBJ databases">
        <title>Genomic analysis of Rhodococcus opacus VOC-14 with glycol ethers degradation activity.</title>
        <authorList>
            <person name="Narkevich D.A."/>
            <person name="Hlushen A.M."/>
            <person name="Akhremchuk A.E."/>
            <person name="Sikolenko M.A."/>
            <person name="Valentovich L.N."/>
        </authorList>
    </citation>
    <scope>NUCLEOTIDE SEQUENCE</scope>
    <source>
        <strain evidence="4">VOC-14</strain>
        <plasmid evidence="4">pRho-VOC14-L</plasmid>
    </source>
</reference>
<dbReference type="Proteomes" id="UP001231166">
    <property type="component" value="Plasmid pRho-VOC14-L"/>
</dbReference>
<keyword evidence="5" id="KW-1185">Reference proteome</keyword>
<accession>A0AAX3YSZ3</accession>
<evidence type="ECO:0000313" key="3">
    <source>
        <dbReference type="EMBL" id="MCZ4590407.1"/>
    </source>
</evidence>
<organism evidence="4 6">
    <name type="scientific">Rhodococcus opacus</name>
    <name type="common">Nocardia opaca</name>
    <dbReference type="NCBI Taxonomy" id="37919"/>
    <lineage>
        <taxon>Bacteria</taxon>
        <taxon>Bacillati</taxon>
        <taxon>Actinomycetota</taxon>
        <taxon>Actinomycetes</taxon>
        <taxon>Mycobacteriales</taxon>
        <taxon>Nocardiaceae</taxon>
        <taxon>Rhodococcus</taxon>
    </lineage>
</organism>
<evidence type="ECO:0000313" key="4">
    <source>
        <dbReference type="EMBL" id="WLF52273.1"/>
    </source>
</evidence>
<dbReference type="Proteomes" id="UP001066327">
    <property type="component" value="Unassembled WGS sequence"/>
</dbReference>
<dbReference type="Gene3D" id="1.10.10.10">
    <property type="entry name" value="Winged helix-like DNA-binding domain superfamily/Winged helix DNA-binding domain"/>
    <property type="match status" value="1"/>
</dbReference>
<dbReference type="InterPro" id="IPR036388">
    <property type="entry name" value="WH-like_DNA-bd_sf"/>
</dbReference>
<reference evidence="3" key="1">
    <citation type="submission" date="2022-12" db="EMBL/GenBank/DDBJ databases">
        <authorList>
            <person name="Krivoruchko A.V."/>
            <person name="Elkin A."/>
        </authorList>
    </citation>
    <scope>NUCLEOTIDE SEQUENCE</scope>
    <source>
        <strain evidence="3">IEGM 249</strain>
    </source>
</reference>
<feature type="compositionally biased region" description="Polar residues" evidence="1">
    <location>
        <begin position="79"/>
        <end position="89"/>
    </location>
</feature>
<sequence>MTVTHRETSVFNRHRSARQSREPLTGTLGLTDALADDLRLFAEVVRRGRLTAAANHLQINHATVSRHITPVSSKPWRTECSTAPRTAGF</sequence>
<dbReference type="GO" id="GO:0003700">
    <property type="term" value="F:DNA-binding transcription factor activity"/>
    <property type="evidence" value="ECO:0007669"/>
    <property type="project" value="InterPro"/>
</dbReference>
<dbReference type="AlphaFoldDB" id="A0AAX3YSZ3"/>
<evidence type="ECO:0000256" key="1">
    <source>
        <dbReference type="SAM" id="MobiDB-lite"/>
    </source>
</evidence>
<keyword evidence="4" id="KW-0614">Plasmid</keyword>
<dbReference type="Pfam" id="PF00126">
    <property type="entry name" value="HTH_1"/>
    <property type="match status" value="1"/>
</dbReference>
<feature type="domain" description="HTH lysR-type" evidence="2">
    <location>
        <begin position="36"/>
        <end position="68"/>
    </location>
</feature>
<dbReference type="RefSeq" id="WP_304711060.1">
    <property type="nucleotide sequence ID" value="NZ_CP130956.1"/>
</dbReference>
<feature type="region of interest" description="Disordered" evidence="1">
    <location>
        <begin position="70"/>
        <end position="89"/>
    </location>
</feature>
<evidence type="ECO:0000259" key="2">
    <source>
        <dbReference type="Pfam" id="PF00126"/>
    </source>
</evidence>
<dbReference type="InterPro" id="IPR000847">
    <property type="entry name" value="LysR_HTH_N"/>
</dbReference>
<dbReference type="EMBL" id="CP130956">
    <property type="protein sequence ID" value="WLF52273.1"/>
    <property type="molecule type" value="Genomic_DNA"/>
</dbReference>
<gene>
    <name evidence="3" type="ORF">O4328_43500</name>
    <name evidence="4" type="ORF">Q5707_43550</name>
</gene>